<protein>
    <submittedName>
        <fullName evidence="1">Uncharacterized protein</fullName>
    </submittedName>
</protein>
<dbReference type="AlphaFoldDB" id="A0AAD5MKU6"/>
<accession>A0AAD5MKU6</accession>
<organism evidence="1 2">
    <name type="scientific">Parelaphostrongylus tenuis</name>
    <name type="common">Meningeal worm</name>
    <dbReference type="NCBI Taxonomy" id="148309"/>
    <lineage>
        <taxon>Eukaryota</taxon>
        <taxon>Metazoa</taxon>
        <taxon>Ecdysozoa</taxon>
        <taxon>Nematoda</taxon>
        <taxon>Chromadorea</taxon>
        <taxon>Rhabditida</taxon>
        <taxon>Rhabditina</taxon>
        <taxon>Rhabditomorpha</taxon>
        <taxon>Strongyloidea</taxon>
        <taxon>Metastrongylidae</taxon>
        <taxon>Parelaphostrongylus</taxon>
    </lineage>
</organism>
<dbReference type="Proteomes" id="UP001196413">
    <property type="component" value="Unassembled WGS sequence"/>
</dbReference>
<reference evidence="1" key="1">
    <citation type="submission" date="2021-06" db="EMBL/GenBank/DDBJ databases">
        <title>Parelaphostrongylus tenuis whole genome reference sequence.</title>
        <authorList>
            <person name="Garwood T.J."/>
            <person name="Larsen P.A."/>
            <person name="Fountain-Jones N.M."/>
            <person name="Garbe J.R."/>
            <person name="Macchietto M.G."/>
            <person name="Kania S.A."/>
            <person name="Gerhold R.W."/>
            <person name="Richards J.E."/>
            <person name="Wolf T.M."/>
        </authorList>
    </citation>
    <scope>NUCLEOTIDE SEQUENCE</scope>
    <source>
        <strain evidence="1">MNPRO001-30</strain>
        <tissue evidence="1">Meninges</tissue>
    </source>
</reference>
<proteinExistence type="predicted"/>
<gene>
    <name evidence="1" type="ORF">KIN20_019273</name>
</gene>
<dbReference type="EMBL" id="JAHQIW010003841">
    <property type="protein sequence ID" value="KAJ1360332.1"/>
    <property type="molecule type" value="Genomic_DNA"/>
</dbReference>
<evidence type="ECO:0000313" key="2">
    <source>
        <dbReference type="Proteomes" id="UP001196413"/>
    </source>
</evidence>
<sequence>MKGTTLSVHSGGYLLGSDKIPEEEILEHCGLAIHRSVHKKVTPGQKKEGSGDAFKSLLEAIRKFWLLEFHQRDHNGD</sequence>
<evidence type="ECO:0000313" key="1">
    <source>
        <dbReference type="EMBL" id="KAJ1360332.1"/>
    </source>
</evidence>
<keyword evidence="2" id="KW-1185">Reference proteome</keyword>
<comment type="caution">
    <text evidence="1">The sequence shown here is derived from an EMBL/GenBank/DDBJ whole genome shotgun (WGS) entry which is preliminary data.</text>
</comment>
<name>A0AAD5MKU6_PARTN</name>